<dbReference type="SUPFAM" id="SSF50978">
    <property type="entry name" value="WD40 repeat-like"/>
    <property type="match status" value="1"/>
</dbReference>
<dbReference type="InterPro" id="IPR001680">
    <property type="entry name" value="WD40_rpt"/>
</dbReference>
<dbReference type="GO" id="GO:0031145">
    <property type="term" value="P:anaphase-promoting complex-dependent catabolic process"/>
    <property type="evidence" value="ECO:0007669"/>
    <property type="project" value="TreeGrafter"/>
</dbReference>
<keyword evidence="2 7" id="KW-0853">WD repeat</keyword>
<dbReference type="InterPro" id="IPR056150">
    <property type="entry name" value="WD40_CDC20-Fz"/>
</dbReference>
<feature type="repeat" description="WD" evidence="7">
    <location>
        <begin position="480"/>
        <end position="513"/>
    </location>
</feature>
<evidence type="ECO:0000256" key="3">
    <source>
        <dbReference type="ARBA" id="ARBA00022618"/>
    </source>
</evidence>
<evidence type="ECO:0000256" key="1">
    <source>
        <dbReference type="ARBA" id="ARBA00006445"/>
    </source>
</evidence>
<feature type="repeat" description="WD" evidence="7">
    <location>
        <begin position="261"/>
        <end position="295"/>
    </location>
</feature>
<evidence type="ECO:0000256" key="8">
    <source>
        <dbReference type="SAM" id="MobiDB-lite"/>
    </source>
</evidence>
<dbReference type="SMART" id="SM00320">
    <property type="entry name" value="WD40"/>
    <property type="match status" value="7"/>
</dbReference>
<evidence type="ECO:0000256" key="5">
    <source>
        <dbReference type="ARBA" id="ARBA00022776"/>
    </source>
</evidence>
<dbReference type="PANTHER" id="PTHR19918">
    <property type="entry name" value="CELL DIVISION CYCLE 20 CDC20 FIZZY -RELATED"/>
    <property type="match status" value="1"/>
</dbReference>
<organism evidence="10 11">
    <name type="scientific">Testicularia cyperi</name>
    <dbReference type="NCBI Taxonomy" id="1882483"/>
    <lineage>
        <taxon>Eukaryota</taxon>
        <taxon>Fungi</taxon>
        <taxon>Dikarya</taxon>
        <taxon>Basidiomycota</taxon>
        <taxon>Ustilaginomycotina</taxon>
        <taxon>Ustilaginomycetes</taxon>
        <taxon>Ustilaginales</taxon>
        <taxon>Anthracoideaceae</taxon>
        <taxon>Testicularia</taxon>
    </lineage>
</organism>
<keyword evidence="6" id="KW-0131">Cell cycle</keyword>
<dbReference type="InterPro" id="IPR036322">
    <property type="entry name" value="WD40_repeat_dom_sf"/>
</dbReference>
<dbReference type="STRING" id="1882483.A0A317XR90"/>
<keyword evidence="4" id="KW-0677">Repeat</keyword>
<dbReference type="Gene3D" id="2.130.10.10">
    <property type="entry name" value="YVTN repeat-like/Quinoprotein amine dehydrogenase"/>
    <property type="match status" value="1"/>
</dbReference>
<sequence length="557" mass="59149">MDSPLKDISANFRDIKLGSSPSKAGPTSLKTGGASRIGLSRKDRLDSIPSSSTDLKTGITKDWQGPDKVLKSKISTSISRGDRYIPNREMKRANSSHTHIDGSDGDTIRSQMSNDATDPNIAANIAAANANPTDLDGSPSFEDSVSSEMGQRILSFSAAPPMSTANPDVRSRYAMAKPKSTLPSSLQSAGRRKIPTTPERTLDAPSMVGDFYYNLLDWSSSNMIAVALQTGLWIWNGNTGDASALLDTTTQGEKVGGGGLITGLRWDADGNILAVGLEGGFVQIWDVESSTRLRTLKPTGDGGADHASVNVAAWAPDGTLNVGFQSGIIREYDVRERDAVTRTLEKAHHGPVCGIEWRSDSALMASGGNDNVVKVWDRRTSVAKMRKENHQAAVKALAWCPHNLSLLATGGGTSDRNIHFWNTTQNSRTMTISTGAQITSLNWAPHYREIVSTHGLGTTESSKGLLNIWSHPSGNKVAEVEAHEKRVLHASLSPDGEVLATVSDDEELKLWRIFEKPVESSKGAKAAGSVYGGAMGGSGIAGSGGSSGVGAGIRTLR</sequence>
<protein>
    <submittedName>
        <fullName evidence="10">WD40 repeat-like protein</fullName>
    </submittedName>
</protein>
<evidence type="ECO:0000313" key="11">
    <source>
        <dbReference type="Proteomes" id="UP000246740"/>
    </source>
</evidence>
<dbReference type="PROSITE" id="PS50082">
    <property type="entry name" value="WD_REPEATS_2"/>
    <property type="match status" value="3"/>
</dbReference>
<dbReference type="PANTHER" id="PTHR19918:SF8">
    <property type="entry name" value="FI02843P"/>
    <property type="match status" value="1"/>
</dbReference>
<evidence type="ECO:0000256" key="6">
    <source>
        <dbReference type="ARBA" id="ARBA00023306"/>
    </source>
</evidence>
<dbReference type="GO" id="GO:0005680">
    <property type="term" value="C:anaphase-promoting complex"/>
    <property type="evidence" value="ECO:0007669"/>
    <property type="project" value="TreeGrafter"/>
</dbReference>
<dbReference type="Proteomes" id="UP000246740">
    <property type="component" value="Unassembled WGS sequence"/>
</dbReference>
<dbReference type="FunCoup" id="A0A317XR90">
    <property type="interactions" value="548"/>
</dbReference>
<evidence type="ECO:0000256" key="2">
    <source>
        <dbReference type="ARBA" id="ARBA00022574"/>
    </source>
</evidence>
<name>A0A317XR90_9BASI</name>
<dbReference type="GO" id="GO:0051301">
    <property type="term" value="P:cell division"/>
    <property type="evidence" value="ECO:0007669"/>
    <property type="project" value="UniProtKB-KW"/>
</dbReference>
<keyword evidence="3" id="KW-0132">Cell division</keyword>
<reference evidence="10 11" key="1">
    <citation type="journal article" date="2018" name="Mol. Biol. Evol.">
        <title>Broad Genomic Sampling Reveals a Smut Pathogenic Ancestry of the Fungal Clade Ustilaginomycotina.</title>
        <authorList>
            <person name="Kijpornyongpan T."/>
            <person name="Mondo S.J."/>
            <person name="Barry K."/>
            <person name="Sandor L."/>
            <person name="Lee J."/>
            <person name="Lipzen A."/>
            <person name="Pangilinan J."/>
            <person name="LaButti K."/>
            <person name="Hainaut M."/>
            <person name="Henrissat B."/>
            <person name="Grigoriev I.V."/>
            <person name="Spatafora J.W."/>
            <person name="Aime M.C."/>
        </authorList>
    </citation>
    <scope>NUCLEOTIDE SEQUENCE [LARGE SCALE GENOMIC DNA]</scope>
    <source>
        <strain evidence="10 11">MCA 3645</strain>
    </source>
</reference>
<feature type="region of interest" description="Disordered" evidence="8">
    <location>
        <begin position="177"/>
        <end position="201"/>
    </location>
</feature>
<dbReference type="InParanoid" id="A0A317XR90"/>
<proteinExistence type="inferred from homology"/>
<dbReference type="InterPro" id="IPR015943">
    <property type="entry name" value="WD40/YVTN_repeat-like_dom_sf"/>
</dbReference>
<evidence type="ECO:0000256" key="7">
    <source>
        <dbReference type="PROSITE-ProRule" id="PRU00221"/>
    </source>
</evidence>
<keyword evidence="5" id="KW-0498">Mitosis</keyword>
<evidence type="ECO:0000313" key="10">
    <source>
        <dbReference type="EMBL" id="PWZ00612.1"/>
    </source>
</evidence>
<dbReference type="GO" id="GO:1905786">
    <property type="term" value="P:positive regulation of anaphase-promoting complex-dependent catabolic process"/>
    <property type="evidence" value="ECO:0007669"/>
    <property type="project" value="TreeGrafter"/>
</dbReference>
<evidence type="ECO:0000256" key="4">
    <source>
        <dbReference type="ARBA" id="ARBA00022737"/>
    </source>
</evidence>
<accession>A0A317XR90</accession>
<dbReference type="GO" id="GO:0010997">
    <property type="term" value="F:anaphase-promoting complex binding"/>
    <property type="evidence" value="ECO:0007669"/>
    <property type="project" value="InterPro"/>
</dbReference>
<feature type="repeat" description="WD" evidence="7">
    <location>
        <begin position="345"/>
        <end position="386"/>
    </location>
</feature>
<evidence type="ECO:0000259" key="9">
    <source>
        <dbReference type="Pfam" id="PF24807"/>
    </source>
</evidence>
<dbReference type="Pfam" id="PF24807">
    <property type="entry name" value="WD40_CDC20-Fz"/>
    <property type="match status" value="1"/>
</dbReference>
<keyword evidence="11" id="KW-1185">Reference proteome</keyword>
<dbReference type="AlphaFoldDB" id="A0A317XR90"/>
<feature type="region of interest" description="Disordered" evidence="8">
    <location>
        <begin position="1"/>
        <end position="60"/>
    </location>
</feature>
<comment type="similarity">
    <text evidence="1">Belongs to the WD repeat CDC20/Fizzy family.</text>
</comment>
<dbReference type="OrthoDB" id="10263272at2759"/>
<gene>
    <name evidence="10" type="ORF">BCV70DRAFT_189101</name>
</gene>
<dbReference type="PROSITE" id="PS50294">
    <property type="entry name" value="WD_REPEATS_REGION"/>
    <property type="match status" value="2"/>
</dbReference>
<dbReference type="EMBL" id="KZ819192">
    <property type="protein sequence ID" value="PWZ00612.1"/>
    <property type="molecule type" value="Genomic_DNA"/>
</dbReference>
<feature type="domain" description="CDC20/Fizzy WD40" evidence="9">
    <location>
        <begin position="202"/>
        <end position="511"/>
    </location>
</feature>
<dbReference type="InterPro" id="IPR033010">
    <property type="entry name" value="Cdc20/Fizzy"/>
</dbReference>
<dbReference type="GO" id="GO:1990757">
    <property type="term" value="F:ubiquitin ligase activator activity"/>
    <property type="evidence" value="ECO:0007669"/>
    <property type="project" value="TreeGrafter"/>
</dbReference>